<dbReference type="HOGENOM" id="CLU_041161_0_0_1"/>
<dbReference type="AlphaFoldDB" id="A0A0D2C5L9"/>
<feature type="region of interest" description="Disordered" evidence="1">
    <location>
        <begin position="328"/>
        <end position="357"/>
    </location>
</feature>
<sequence>MSHSSNEIEAADGLLLLSQGQQDHYYDDEETDEETEMRDAARILVSMKDAAGPNPMPNVGPTPAPATAATTPSTWFHDLLARRPLSKFVRLGLTTASLDERAELQIQAVLEVMTTRSCVQEAMWYLDANSWDEEAAIEQYQEDEQKRSTTPGQTYRQLNQQANTVTAANFKPDMLTFTISGVSESGRRRIVRFPGWEAFDVNDANQLRALNQWRNDASRIYDGPPAVPDHLQRTRHSEHEFRLIRNQFADRIDDFKMDAQPQHGKMIAFYNQVFQGRYLPGETNPCLERKGNFVASYMHRKFKSKNPNGAGKALGNYETALVIQGLRRQEQRDYDARRRTGDETESEPSSVDEMDVD</sequence>
<dbReference type="RefSeq" id="XP_016239085.1">
    <property type="nucleotide sequence ID" value="XM_016377515.1"/>
</dbReference>
<keyword evidence="3" id="KW-1185">Reference proteome</keyword>
<evidence type="ECO:0000313" key="3">
    <source>
        <dbReference type="Proteomes" id="UP000053328"/>
    </source>
</evidence>
<organism evidence="2 3">
    <name type="scientific">Exophiala spinifera</name>
    <dbReference type="NCBI Taxonomy" id="91928"/>
    <lineage>
        <taxon>Eukaryota</taxon>
        <taxon>Fungi</taxon>
        <taxon>Dikarya</taxon>
        <taxon>Ascomycota</taxon>
        <taxon>Pezizomycotina</taxon>
        <taxon>Eurotiomycetes</taxon>
        <taxon>Chaetothyriomycetidae</taxon>
        <taxon>Chaetothyriales</taxon>
        <taxon>Herpotrichiellaceae</taxon>
        <taxon>Exophiala</taxon>
    </lineage>
</organism>
<dbReference type="VEuPathDB" id="FungiDB:PV08_03158"/>
<dbReference type="Proteomes" id="UP000053328">
    <property type="component" value="Unassembled WGS sequence"/>
</dbReference>
<protein>
    <submittedName>
        <fullName evidence="2">Uncharacterized protein</fullName>
    </submittedName>
</protein>
<evidence type="ECO:0000313" key="2">
    <source>
        <dbReference type="EMBL" id="KIW18869.1"/>
    </source>
</evidence>
<dbReference type="GeneID" id="27330241"/>
<dbReference type="EMBL" id="KN847493">
    <property type="protein sequence ID" value="KIW18869.1"/>
    <property type="molecule type" value="Genomic_DNA"/>
</dbReference>
<name>A0A0D2C5L9_9EURO</name>
<accession>A0A0D2C5L9</accession>
<feature type="compositionally biased region" description="Basic and acidic residues" evidence="1">
    <location>
        <begin position="328"/>
        <end position="342"/>
    </location>
</feature>
<gene>
    <name evidence="2" type="ORF">PV08_03158</name>
</gene>
<dbReference type="OrthoDB" id="4161151at2759"/>
<evidence type="ECO:0000256" key="1">
    <source>
        <dbReference type="SAM" id="MobiDB-lite"/>
    </source>
</evidence>
<feature type="compositionally biased region" description="Acidic residues" evidence="1">
    <location>
        <begin position="343"/>
        <end position="357"/>
    </location>
</feature>
<reference evidence="2 3" key="1">
    <citation type="submission" date="2015-01" db="EMBL/GenBank/DDBJ databases">
        <title>The Genome Sequence of Exophiala spinifera CBS89968.</title>
        <authorList>
            <consortium name="The Broad Institute Genomics Platform"/>
            <person name="Cuomo C."/>
            <person name="de Hoog S."/>
            <person name="Gorbushina A."/>
            <person name="Stielow B."/>
            <person name="Teixiera M."/>
            <person name="Abouelleil A."/>
            <person name="Chapman S.B."/>
            <person name="Priest M."/>
            <person name="Young S.K."/>
            <person name="Wortman J."/>
            <person name="Nusbaum C."/>
            <person name="Birren B."/>
        </authorList>
    </citation>
    <scope>NUCLEOTIDE SEQUENCE [LARGE SCALE GENOMIC DNA]</scope>
    <source>
        <strain evidence="2 3">CBS 89968</strain>
    </source>
</reference>
<proteinExistence type="predicted"/>